<gene>
    <name evidence="3" type="ORF">SMD27_12755</name>
</gene>
<keyword evidence="1" id="KW-1133">Transmembrane helix</keyword>
<comment type="caution">
    <text evidence="3">The sequence shown here is derived from an EMBL/GenBank/DDBJ whole genome shotgun (WGS) entry which is preliminary data.</text>
</comment>
<protein>
    <submittedName>
        <fullName evidence="3">Outer membrane lipid asymmetry maintenance protein MlaD</fullName>
    </submittedName>
</protein>
<dbReference type="InterPro" id="IPR003399">
    <property type="entry name" value="Mce/MlaD"/>
</dbReference>
<dbReference type="InterPro" id="IPR052336">
    <property type="entry name" value="MlaD_Phospholipid_Transporter"/>
</dbReference>
<dbReference type="EMBL" id="JAXCLW010000003">
    <property type="protein sequence ID" value="MDY0883715.1"/>
    <property type="molecule type" value="Genomic_DNA"/>
</dbReference>
<dbReference type="PANTHER" id="PTHR33371">
    <property type="entry name" value="INTERMEMBRANE PHOSPHOLIPID TRANSPORT SYSTEM BINDING PROTEIN MLAD-RELATED"/>
    <property type="match status" value="1"/>
</dbReference>
<dbReference type="Pfam" id="PF02470">
    <property type="entry name" value="MlaD"/>
    <property type="match status" value="1"/>
</dbReference>
<dbReference type="PANTHER" id="PTHR33371:SF4">
    <property type="entry name" value="INTERMEMBRANE PHOSPHOLIPID TRANSPORT SYSTEM BINDING PROTEIN MLAD"/>
    <property type="match status" value="1"/>
</dbReference>
<keyword evidence="1" id="KW-0812">Transmembrane</keyword>
<evidence type="ECO:0000313" key="3">
    <source>
        <dbReference type="EMBL" id="MDY0883715.1"/>
    </source>
</evidence>
<dbReference type="Proteomes" id="UP001279642">
    <property type="component" value="Unassembled WGS sequence"/>
</dbReference>
<dbReference type="RefSeq" id="WP_320508784.1">
    <property type="nucleotide sequence ID" value="NZ_JAXCLW010000003.1"/>
</dbReference>
<keyword evidence="1" id="KW-0472">Membrane</keyword>
<feature type="transmembrane region" description="Helical" evidence="1">
    <location>
        <begin position="12"/>
        <end position="31"/>
    </location>
</feature>
<name>A0ABU5EDV1_9PROT</name>
<sequence>MQRNVLETVMGAVVLIAAIGFLYLASITVGYREASNGYDLVMRFDRGASVSPGTDVRIAGAKVGTVVSKSFDADNFQAVVTVNIDAKIKLPRDTSAIITSDGLLGDNYVLLEIGGDDETLKPNEQITHVQGALNLADLINKFVVGGSGSKQN</sequence>
<organism evidence="3 4">
    <name type="scientific">Dongia soli</name>
    <dbReference type="NCBI Taxonomy" id="600628"/>
    <lineage>
        <taxon>Bacteria</taxon>
        <taxon>Pseudomonadati</taxon>
        <taxon>Pseudomonadota</taxon>
        <taxon>Alphaproteobacteria</taxon>
        <taxon>Rhodospirillales</taxon>
        <taxon>Dongiaceae</taxon>
        <taxon>Dongia</taxon>
    </lineage>
</organism>
<reference evidence="3 4" key="1">
    <citation type="journal article" date="2016" name="Antonie Van Leeuwenhoek">
        <title>Dongia soli sp. nov., isolated from soil from Dokdo, Korea.</title>
        <authorList>
            <person name="Kim D.U."/>
            <person name="Lee H."/>
            <person name="Kim H."/>
            <person name="Kim S.G."/>
            <person name="Ka J.O."/>
        </authorList>
    </citation>
    <scope>NUCLEOTIDE SEQUENCE [LARGE SCALE GENOMIC DNA]</scope>
    <source>
        <strain evidence="3 4">D78</strain>
    </source>
</reference>
<evidence type="ECO:0000313" key="4">
    <source>
        <dbReference type="Proteomes" id="UP001279642"/>
    </source>
</evidence>
<accession>A0ABU5EDV1</accession>
<feature type="domain" description="Mce/MlaD" evidence="2">
    <location>
        <begin position="36"/>
        <end position="112"/>
    </location>
</feature>
<keyword evidence="4" id="KW-1185">Reference proteome</keyword>
<proteinExistence type="predicted"/>
<evidence type="ECO:0000259" key="2">
    <source>
        <dbReference type="Pfam" id="PF02470"/>
    </source>
</evidence>
<evidence type="ECO:0000256" key="1">
    <source>
        <dbReference type="SAM" id="Phobius"/>
    </source>
</evidence>